<organism evidence="2">
    <name type="scientific">Nyssomyia neivai</name>
    <dbReference type="NCBI Taxonomy" id="330878"/>
    <lineage>
        <taxon>Eukaryota</taxon>
        <taxon>Metazoa</taxon>
        <taxon>Ecdysozoa</taxon>
        <taxon>Arthropoda</taxon>
        <taxon>Hexapoda</taxon>
        <taxon>Insecta</taxon>
        <taxon>Pterygota</taxon>
        <taxon>Neoptera</taxon>
        <taxon>Endopterygota</taxon>
        <taxon>Diptera</taxon>
        <taxon>Nematocera</taxon>
        <taxon>Psychodoidea</taxon>
        <taxon>Psychodidae</taxon>
        <taxon>Nyssomyia</taxon>
    </lineage>
</organism>
<protein>
    <submittedName>
        <fullName evidence="2">Uncharacterized protein</fullName>
    </submittedName>
</protein>
<evidence type="ECO:0000256" key="1">
    <source>
        <dbReference type="SAM" id="MobiDB-lite"/>
    </source>
</evidence>
<accession>A0A1L8D8K7</accession>
<feature type="region of interest" description="Disordered" evidence="1">
    <location>
        <begin position="51"/>
        <end position="92"/>
    </location>
</feature>
<name>A0A1L8D8K7_9DIPT</name>
<dbReference type="AlphaFoldDB" id="A0A1L8D8K7"/>
<sequence length="92" mass="10060">MPNIAVNVTKNHDNMLKTLEENVPENSLTSLIDALKTMKESCNSYLTELVNEQQSEKEAPAPIKSANHTEEEDSEEDATSGGASSPKKQKIS</sequence>
<evidence type="ECO:0000313" key="2">
    <source>
        <dbReference type="EMBL" id="JAV02806.1"/>
    </source>
</evidence>
<dbReference type="EMBL" id="GFDF01011278">
    <property type="protein sequence ID" value="JAV02806.1"/>
    <property type="molecule type" value="Transcribed_RNA"/>
</dbReference>
<reference evidence="2" key="1">
    <citation type="submission" date="2016-12" db="EMBL/GenBank/DDBJ databases">
        <title>An insight into the sialome and mialome of the sand fly, Nyssomyia neivai.</title>
        <authorList>
            <person name="Sebastian V."/>
            <person name="Goulart T.M."/>
            <person name="Oliveira W."/>
            <person name="Calvo E."/>
            <person name="Oliveira L.F."/>
            <person name="Pinto M.C."/>
            <person name="Rosselino A.M."/>
            <person name="Ribeiro J.M."/>
        </authorList>
    </citation>
    <scope>NUCLEOTIDE SEQUENCE</scope>
</reference>
<proteinExistence type="predicted"/>